<dbReference type="InterPro" id="IPR013154">
    <property type="entry name" value="ADH-like_N"/>
</dbReference>
<dbReference type="InterPro" id="IPR036291">
    <property type="entry name" value="NAD(P)-bd_dom_sf"/>
</dbReference>
<organism evidence="4 5">
    <name type="scientific">Amycolatopsis ultiminotia</name>
    <dbReference type="NCBI Taxonomy" id="543629"/>
    <lineage>
        <taxon>Bacteria</taxon>
        <taxon>Bacillati</taxon>
        <taxon>Actinomycetota</taxon>
        <taxon>Actinomycetes</taxon>
        <taxon>Pseudonocardiales</taxon>
        <taxon>Pseudonocardiaceae</taxon>
        <taxon>Amycolatopsis</taxon>
    </lineage>
</organism>
<dbReference type="Gene3D" id="3.40.50.720">
    <property type="entry name" value="NAD(P)-binding Rossmann-like Domain"/>
    <property type="match status" value="1"/>
</dbReference>
<reference evidence="5" key="1">
    <citation type="journal article" date="2019" name="Int. J. Syst. Evol. Microbiol.">
        <title>The Global Catalogue of Microorganisms (GCM) 10K type strain sequencing project: providing services to taxonomists for standard genome sequencing and annotation.</title>
        <authorList>
            <consortium name="The Broad Institute Genomics Platform"/>
            <consortium name="The Broad Institute Genome Sequencing Center for Infectious Disease"/>
            <person name="Wu L."/>
            <person name="Ma J."/>
        </authorList>
    </citation>
    <scope>NUCLEOTIDE SEQUENCE [LARGE SCALE GENOMIC DNA]</scope>
    <source>
        <strain evidence="5">JCM 16898</strain>
    </source>
</reference>
<dbReference type="Pfam" id="PF13602">
    <property type="entry name" value="ADH_zinc_N_2"/>
    <property type="match status" value="1"/>
</dbReference>
<feature type="domain" description="Enoyl reductase (ER)" evidence="3">
    <location>
        <begin position="14"/>
        <end position="339"/>
    </location>
</feature>
<dbReference type="Gene3D" id="3.90.180.10">
    <property type="entry name" value="Medium-chain alcohol dehydrogenases, catalytic domain"/>
    <property type="match status" value="1"/>
</dbReference>
<keyword evidence="2" id="KW-0560">Oxidoreductase</keyword>
<dbReference type="InterPro" id="IPR020843">
    <property type="entry name" value="ER"/>
</dbReference>
<evidence type="ECO:0000313" key="4">
    <source>
        <dbReference type="EMBL" id="GAA3526305.1"/>
    </source>
</evidence>
<dbReference type="SMART" id="SM00829">
    <property type="entry name" value="PKS_ER"/>
    <property type="match status" value="1"/>
</dbReference>
<protein>
    <submittedName>
        <fullName evidence="4">Medium chain dehydrogenase/reductase family protein</fullName>
    </submittedName>
</protein>
<evidence type="ECO:0000256" key="1">
    <source>
        <dbReference type="ARBA" id="ARBA00022857"/>
    </source>
</evidence>
<name>A0ABP6V373_9PSEU</name>
<keyword evidence="5" id="KW-1185">Reference proteome</keyword>
<dbReference type="EMBL" id="BAAAZN010000001">
    <property type="protein sequence ID" value="GAA3526305.1"/>
    <property type="molecule type" value="Genomic_DNA"/>
</dbReference>
<dbReference type="PANTHER" id="PTHR48106">
    <property type="entry name" value="QUINONE OXIDOREDUCTASE PIG3-RELATED"/>
    <property type="match status" value="1"/>
</dbReference>
<comment type="caution">
    <text evidence="4">The sequence shown here is derived from an EMBL/GenBank/DDBJ whole genome shotgun (WGS) entry which is preliminary data.</text>
</comment>
<evidence type="ECO:0000256" key="2">
    <source>
        <dbReference type="ARBA" id="ARBA00023002"/>
    </source>
</evidence>
<gene>
    <name evidence="4" type="ORF">GCM10022222_06630</name>
</gene>
<dbReference type="Pfam" id="PF08240">
    <property type="entry name" value="ADH_N"/>
    <property type="match status" value="1"/>
</dbReference>
<keyword evidence="1" id="KW-0521">NADP</keyword>
<evidence type="ECO:0000259" key="3">
    <source>
        <dbReference type="SMART" id="SM00829"/>
    </source>
</evidence>
<evidence type="ECO:0000313" key="5">
    <source>
        <dbReference type="Proteomes" id="UP001500689"/>
    </source>
</evidence>
<dbReference type="RefSeq" id="WP_344855068.1">
    <property type="nucleotide sequence ID" value="NZ_BAAAZN010000001.1"/>
</dbReference>
<dbReference type="InterPro" id="IPR011032">
    <property type="entry name" value="GroES-like_sf"/>
</dbReference>
<dbReference type="SUPFAM" id="SSF51735">
    <property type="entry name" value="NAD(P)-binding Rossmann-fold domains"/>
    <property type="match status" value="1"/>
</dbReference>
<dbReference type="SUPFAM" id="SSF50129">
    <property type="entry name" value="GroES-like"/>
    <property type="match status" value="1"/>
</dbReference>
<sequence length="341" mass="35655">MPAETSEVVVAKRGGPRALRLTSRPLPTAGDGEVRIDVRASGVAFGDLLLREGLVKAAPKPFVPGYDVAGVVGAVGAGVEGLAVGDRVVAATGGWGGYAAHVVLPAWKAVRYSVDVTPEAATSLALNYLTAYQMLRRTTNLAPGSTVLIHSAAGGVGSALVQLGALRGLRMFGTASAGKAAQVEAMGATAIDYRSDDFVARVRREASGGVDAVFDGLGPHSWKRSYPLLRANGILVPYGITSAFPGGRRSLPRLAGAFLRAPRTGYFDYFAKGVGVVGYSSGPMISEHPDWYREDLTALLDLLGAGRIEPLIHRVYPLGRVAEAHEELGRGRAAGKIVLTR</sequence>
<dbReference type="Proteomes" id="UP001500689">
    <property type="component" value="Unassembled WGS sequence"/>
</dbReference>
<proteinExistence type="predicted"/>
<accession>A0ABP6V373</accession>